<feature type="domain" description="RING-type" evidence="5">
    <location>
        <begin position="12"/>
        <end position="53"/>
    </location>
</feature>
<evidence type="ECO:0000256" key="1">
    <source>
        <dbReference type="ARBA" id="ARBA00022723"/>
    </source>
</evidence>
<dbReference type="AlphaFoldDB" id="A0A974CAB6"/>
<dbReference type="PANTHER" id="PTHR25465">
    <property type="entry name" value="B-BOX DOMAIN CONTAINING"/>
    <property type="match status" value="1"/>
</dbReference>
<evidence type="ECO:0000259" key="5">
    <source>
        <dbReference type="PROSITE" id="PS50089"/>
    </source>
</evidence>
<dbReference type="InterPro" id="IPR017907">
    <property type="entry name" value="Znf_RING_CS"/>
</dbReference>
<dbReference type="InterPro" id="IPR001841">
    <property type="entry name" value="Znf_RING"/>
</dbReference>
<dbReference type="InterPro" id="IPR051051">
    <property type="entry name" value="E3_ubiq-ligase_TRIM/RNF"/>
</dbReference>
<dbReference type="PROSITE" id="PS00518">
    <property type="entry name" value="ZF_RING_1"/>
    <property type="match status" value="1"/>
</dbReference>
<keyword evidence="1" id="KW-0479">Metal-binding</keyword>
<proteinExistence type="predicted"/>
<evidence type="ECO:0000256" key="2">
    <source>
        <dbReference type="ARBA" id="ARBA00022771"/>
    </source>
</evidence>
<gene>
    <name evidence="6" type="ORF">XELAEV_18040815mg</name>
</gene>
<organism evidence="6 7">
    <name type="scientific">Xenopus laevis</name>
    <name type="common">African clawed frog</name>
    <dbReference type="NCBI Taxonomy" id="8355"/>
    <lineage>
        <taxon>Eukaryota</taxon>
        <taxon>Metazoa</taxon>
        <taxon>Chordata</taxon>
        <taxon>Craniata</taxon>
        <taxon>Vertebrata</taxon>
        <taxon>Euteleostomi</taxon>
        <taxon>Amphibia</taxon>
        <taxon>Batrachia</taxon>
        <taxon>Anura</taxon>
        <taxon>Pipoidea</taxon>
        <taxon>Pipidae</taxon>
        <taxon>Xenopodinae</taxon>
        <taxon>Xenopus</taxon>
        <taxon>Xenopus</taxon>
    </lineage>
</organism>
<evidence type="ECO:0000256" key="4">
    <source>
        <dbReference type="PROSITE-ProRule" id="PRU00175"/>
    </source>
</evidence>
<dbReference type="InterPro" id="IPR013083">
    <property type="entry name" value="Znf_RING/FYVE/PHD"/>
</dbReference>
<dbReference type="GO" id="GO:0008270">
    <property type="term" value="F:zinc ion binding"/>
    <property type="evidence" value="ECO:0007669"/>
    <property type="project" value="UniProtKB-KW"/>
</dbReference>
<reference evidence="7" key="1">
    <citation type="journal article" date="2016" name="Nature">
        <title>Genome evolution in the allotetraploid frog Xenopus laevis.</title>
        <authorList>
            <person name="Session A.M."/>
            <person name="Uno Y."/>
            <person name="Kwon T."/>
            <person name="Chapman J.A."/>
            <person name="Toyoda A."/>
            <person name="Takahashi S."/>
            <person name="Fukui A."/>
            <person name="Hikosaka A."/>
            <person name="Suzuki A."/>
            <person name="Kondo M."/>
            <person name="van Heeringen S.J."/>
            <person name="Quigley I."/>
            <person name="Heinz S."/>
            <person name="Ogino H."/>
            <person name="Ochi H."/>
            <person name="Hellsten U."/>
            <person name="Lyons J.B."/>
            <person name="Simakov O."/>
            <person name="Putnam N."/>
            <person name="Stites J."/>
            <person name="Kuroki Y."/>
            <person name="Tanaka T."/>
            <person name="Michiue T."/>
            <person name="Watanabe M."/>
            <person name="Bogdanovic O."/>
            <person name="Lister R."/>
            <person name="Georgiou G."/>
            <person name="Paranjpe S.S."/>
            <person name="van Kruijsbergen I."/>
            <person name="Shu S."/>
            <person name="Carlson J."/>
            <person name="Kinoshita T."/>
            <person name="Ohta Y."/>
            <person name="Mawaribuchi S."/>
            <person name="Jenkins J."/>
            <person name="Grimwood J."/>
            <person name="Schmutz J."/>
            <person name="Mitros T."/>
            <person name="Mozaffari S.V."/>
            <person name="Suzuki Y."/>
            <person name="Haramoto Y."/>
            <person name="Yamamoto T.S."/>
            <person name="Takagi C."/>
            <person name="Heald R."/>
            <person name="Miller K."/>
            <person name="Haudenschild C."/>
            <person name="Kitzman J."/>
            <person name="Nakayama T."/>
            <person name="Izutsu Y."/>
            <person name="Robert J."/>
            <person name="Fortriede J."/>
            <person name="Burns K."/>
            <person name="Lotay V."/>
            <person name="Karimi K."/>
            <person name="Yasuoka Y."/>
            <person name="Dichmann D.S."/>
            <person name="Flajnik M.F."/>
            <person name="Houston D.W."/>
            <person name="Shendure J."/>
            <person name="DuPasquier L."/>
            <person name="Vize P.D."/>
            <person name="Zorn A.M."/>
            <person name="Ito M."/>
            <person name="Marcotte E.M."/>
            <person name="Wallingford J.B."/>
            <person name="Ito Y."/>
            <person name="Asashima M."/>
            <person name="Ueno N."/>
            <person name="Matsuda Y."/>
            <person name="Veenstra G.J."/>
            <person name="Fujiyama A."/>
            <person name="Harland R.M."/>
            <person name="Taira M."/>
            <person name="Rokhsar D.S."/>
        </authorList>
    </citation>
    <scope>NUCLEOTIDE SEQUENCE [LARGE SCALE GENOMIC DNA]</scope>
    <source>
        <strain evidence="7">J</strain>
    </source>
</reference>
<dbReference type="SMART" id="SM00184">
    <property type="entry name" value="RING"/>
    <property type="match status" value="1"/>
</dbReference>
<evidence type="ECO:0000313" key="6">
    <source>
        <dbReference type="EMBL" id="OCT69504.1"/>
    </source>
</evidence>
<name>A0A974CAB6_XENLA</name>
<dbReference type="PANTHER" id="PTHR25465:SF39">
    <property type="entry name" value="E3 UBIQUITIN-PROTEIN LIGASE TRIM47-LIKE"/>
    <property type="match status" value="1"/>
</dbReference>
<dbReference type="Gene3D" id="3.30.40.10">
    <property type="entry name" value="Zinc/RING finger domain, C3HC4 (zinc finger)"/>
    <property type="match status" value="1"/>
</dbReference>
<sequence length="163" mass="18825">MRYSELKYKENCSVCREIYTEPVTLPCGHSLCLSCIERTWDWQRERKKRCPECGQRYRKEPQLKTNVTLCNSAKPFLLYKKTGTRPMSAGKSSLCVRLLYVLHTCGYRAPEHVLTVPTPLLGHTNCSLHREISAEIMLVPGLLAYWDWPTHITQYSPCICPSD</sequence>
<dbReference type="EMBL" id="CM004480">
    <property type="protein sequence ID" value="OCT69504.1"/>
    <property type="molecule type" value="Genomic_DNA"/>
</dbReference>
<evidence type="ECO:0000256" key="3">
    <source>
        <dbReference type="ARBA" id="ARBA00022833"/>
    </source>
</evidence>
<dbReference type="Pfam" id="PF13445">
    <property type="entry name" value="zf-RING_UBOX"/>
    <property type="match status" value="1"/>
</dbReference>
<dbReference type="PROSITE" id="PS50089">
    <property type="entry name" value="ZF_RING_2"/>
    <property type="match status" value="1"/>
</dbReference>
<dbReference type="Proteomes" id="UP000694892">
    <property type="component" value="Chromosome 8L"/>
</dbReference>
<protein>
    <recommendedName>
        <fullName evidence="5">RING-type domain-containing protein</fullName>
    </recommendedName>
</protein>
<dbReference type="InterPro" id="IPR027370">
    <property type="entry name" value="Znf-RING_euk"/>
</dbReference>
<accession>A0A974CAB6</accession>
<dbReference type="SUPFAM" id="SSF57850">
    <property type="entry name" value="RING/U-box"/>
    <property type="match status" value="1"/>
</dbReference>
<keyword evidence="3" id="KW-0862">Zinc</keyword>
<evidence type="ECO:0000313" key="7">
    <source>
        <dbReference type="Proteomes" id="UP000694892"/>
    </source>
</evidence>
<keyword evidence="2 4" id="KW-0863">Zinc-finger</keyword>